<keyword evidence="3" id="KW-0904">Protein phosphatase</keyword>
<dbReference type="GO" id="GO:0004725">
    <property type="term" value="F:protein tyrosine phosphatase activity"/>
    <property type="evidence" value="ECO:0007669"/>
    <property type="project" value="InterPro"/>
</dbReference>
<accession>A0A1T2LAT3</accession>
<evidence type="ECO:0000259" key="5">
    <source>
        <dbReference type="SMART" id="SM00226"/>
    </source>
</evidence>
<keyword evidence="2" id="KW-0378">Hydrolase</keyword>
<comment type="caution">
    <text evidence="6">The sequence shown here is derived from an EMBL/GenBank/DDBJ whole genome shotgun (WGS) entry which is preliminary data.</text>
</comment>
<dbReference type="OrthoDB" id="9784339at2"/>
<dbReference type="InterPro" id="IPR036196">
    <property type="entry name" value="Ptyr_pPase_sf"/>
</dbReference>
<keyword evidence="7" id="KW-1185">Reference proteome</keyword>
<feature type="active site" description="Proton donor" evidence="4">
    <location>
        <position position="127"/>
    </location>
</feature>
<dbReference type="Proteomes" id="UP000191110">
    <property type="component" value="Unassembled WGS sequence"/>
</dbReference>
<dbReference type="PANTHER" id="PTHR47439:SF1">
    <property type="entry name" value="ACID PHOSPHATASE"/>
    <property type="match status" value="1"/>
</dbReference>
<dbReference type="FunFam" id="3.40.50.2300:FF:000113">
    <property type="entry name" value="Low molecular weight protein-tyrosine-phosphatase"/>
    <property type="match status" value="1"/>
</dbReference>
<proteinExistence type="inferred from homology"/>
<evidence type="ECO:0000256" key="3">
    <source>
        <dbReference type="ARBA" id="ARBA00022912"/>
    </source>
</evidence>
<dbReference type="Gene3D" id="3.40.50.2300">
    <property type="match status" value="1"/>
</dbReference>
<organism evidence="6 7">
    <name type="scientific">Solemya pervernicosa gill symbiont</name>
    <dbReference type="NCBI Taxonomy" id="642797"/>
    <lineage>
        <taxon>Bacteria</taxon>
        <taxon>Pseudomonadati</taxon>
        <taxon>Pseudomonadota</taxon>
        <taxon>Gammaproteobacteria</taxon>
        <taxon>sulfur-oxidizing symbionts</taxon>
    </lineage>
</organism>
<dbReference type="PANTHER" id="PTHR47439">
    <property type="entry name" value="LOW MOLECULAR WEIGHT PHOSPHOTYROSINE PROTEIN PHOSPHATASE-RELATED"/>
    <property type="match status" value="1"/>
</dbReference>
<dbReference type="InterPro" id="IPR023485">
    <property type="entry name" value="Ptyr_pPase"/>
</dbReference>
<protein>
    <submittedName>
        <fullName evidence="6">Phosphotyrosine protein phosphatase</fullName>
    </submittedName>
</protein>
<evidence type="ECO:0000313" key="7">
    <source>
        <dbReference type="Proteomes" id="UP000191110"/>
    </source>
</evidence>
<evidence type="ECO:0000256" key="2">
    <source>
        <dbReference type="ARBA" id="ARBA00022801"/>
    </source>
</evidence>
<dbReference type="EMBL" id="MPRL01000002">
    <property type="protein sequence ID" value="OOZ42218.1"/>
    <property type="molecule type" value="Genomic_DNA"/>
</dbReference>
<name>A0A1T2LAT3_9GAMM</name>
<dbReference type="Pfam" id="PF01451">
    <property type="entry name" value="LMWPc"/>
    <property type="match status" value="1"/>
</dbReference>
<gene>
    <name evidence="6" type="ORF">BOW53_01160</name>
</gene>
<feature type="domain" description="Phosphotyrosine protein phosphatase I" evidence="5">
    <location>
        <begin position="4"/>
        <end position="153"/>
    </location>
</feature>
<dbReference type="AlphaFoldDB" id="A0A1T2LAT3"/>
<dbReference type="RefSeq" id="WP_078482269.1">
    <property type="nucleotide sequence ID" value="NZ_MPRL01000002.1"/>
</dbReference>
<feature type="active site" evidence="4">
    <location>
        <position position="16"/>
    </location>
</feature>
<dbReference type="InterPro" id="IPR052995">
    <property type="entry name" value="LMW-PTP"/>
</dbReference>
<evidence type="ECO:0000256" key="1">
    <source>
        <dbReference type="ARBA" id="ARBA00011063"/>
    </source>
</evidence>
<feature type="active site" description="Nucleophile" evidence="4">
    <location>
        <position position="10"/>
    </location>
</feature>
<dbReference type="PRINTS" id="PR00719">
    <property type="entry name" value="LMWPTPASE"/>
</dbReference>
<dbReference type="CDD" id="cd16343">
    <property type="entry name" value="LMWPTP"/>
    <property type="match status" value="1"/>
</dbReference>
<comment type="similarity">
    <text evidence="1">Belongs to the low molecular weight phosphotyrosine protein phosphatase family.</text>
</comment>
<dbReference type="SUPFAM" id="SSF52788">
    <property type="entry name" value="Phosphotyrosine protein phosphatases I"/>
    <property type="match status" value="1"/>
</dbReference>
<dbReference type="SMART" id="SM00226">
    <property type="entry name" value="LMWPc"/>
    <property type="match status" value="1"/>
</dbReference>
<evidence type="ECO:0000256" key="4">
    <source>
        <dbReference type="PIRSR" id="PIRSR617867-1"/>
    </source>
</evidence>
<sequence>MNKVSVLFVCMGNICRSPTAEGVFTSLVSRDGQEESIEIDSAGTHAYHVGKGPDGRAEEAAGRRGFDLSPLRARTVKPDDFHQFDYILAMDSSNYDDLIAICPAGQEHRVKMFLEFAPQVSETEVPDPYYGGHSGFEHVLDLVEAASEGLLKDIYNRVEK</sequence>
<dbReference type="InterPro" id="IPR017867">
    <property type="entry name" value="Tyr_phospatase_low_mol_wt"/>
</dbReference>
<reference evidence="6 7" key="1">
    <citation type="submission" date="2016-11" db="EMBL/GenBank/DDBJ databases">
        <title>Mixed transmission modes and dynamic genome evolution in an obligate animal-bacterial symbiosis.</title>
        <authorList>
            <person name="Russell S.L."/>
            <person name="Corbett-Detig R.B."/>
            <person name="Cavanaugh C.M."/>
        </authorList>
    </citation>
    <scope>NUCLEOTIDE SEQUENCE [LARGE SCALE GENOMIC DNA]</scope>
    <source>
        <strain evidence="6">Sveles-Q1</strain>
    </source>
</reference>
<evidence type="ECO:0000313" key="6">
    <source>
        <dbReference type="EMBL" id="OOZ42218.1"/>
    </source>
</evidence>